<dbReference type="Proteomes" id="UP001596043">
    <property type="component" value="Unassembled WGS sequence"/>
</dbReference>
<reference evidence="5" key="1">
    <citation type="journal article" date="2019" name="Int. J. Syst. Evol. Microbiol.">
        <title>The Global Catalogue of Microorganisms (GCM) 10K type strain sequencing project: providing services to taxonomists for standard genome sequencing and annotation.</title>
        <authorList>
            <consortium name="The Broad Institute Genomics Platform"/>
            <consortium name="The Broad Institute Genome Sequencing Center for Infectious Disease"/>
            <person name="Wu L."/>
            <person name="Ma J."/>
        </authorList>
    </citation>
    <scope>NUCLEOTIDE SEQUENCE [LARGE SCALE GENOMIC DNA]</scope>
    <source>
        <strain evidence="5">YJ-61-S</strain>
    </source>
</reference>
<protein>
    <submittedName>
        <fullName evidence="4">Sulfotransferase domain-containing protein</fullName>
    </submittedName>
</protein>
<dbReference type="PANTHER" id="PTHR11783">
    <property type="entry name" value="SULFOTRANSFERASE SULT"/>
    <property type="match status" value="1"/>
</dbReference>
<evidence type="ECO:0000313" key="5">
    <source>
        <dbReference type="Proteomes" id="UP001596043"/>
    </source>
</evidence>
<evidence type="ECO:0000313" key="4">
    <source>
        <dbReference type="EMBL" id="MFC4634284.1"/>
    </source>
</evidence>
<gene>
    <name evidence="4" type="ORF">ACFO3O_10220</name>
</gene>
<dbReference type="Gene3D" id="3.40.50.300">
    <property type="entry name" value="P-loop containing nucleotide triphosphate hydrolases"/>
    <property type="match status" value="1"/>
</dbReference>
<sequence length="227" mass="26212">MIWLASFPRSGNTFFRNILFEVYGIESSEFHMESDKKVLKNFSSYPVVKTHLLPHQLPKDLQSMKSVYLIRDGRDALVSIAHHRKDIIAPGSNYYKNLAEAILARGGSFFGGWSVNVEKWVNKADLVIRYEDLIKDPVGQVERLREIMELPVPNLKKLPTFESLKKGTPQYFGSGGKKIENTAQKAERTNKFFRRGIAGSYKDEMPKIFQMLFWLKNKKQMKANKYS</sequence>
<evidence type="ECO:0000256" key="1">
    <source>
        <dbReference type="ARBA" id="ARBA00005771"/>
    </source>
</evidence>
<comment type="similarity">
    <text evidence="1">Belongs to the sulfotransferase 1 family.</text>
</comment>
<evidence type="ECO:0000259" key="3">
    <source>
        <dbReference type="Pfam" id="PF00685"/>
    </source>
</evidence>
<dbReference type="InterPro" id="IPR027417">
    <property type="entry name" value="P-loop_NTPase"/>
</dbReference>
<dbReference type="Pfam" id="PF00685">
    <property type="entry name" value="Sulfotransfer_1"/>
    <property type="match status" value="1"/>
</dbReference>
<dbReference type="RefSeq" id="WP_379978508.1">
    <property type="nucleotide sequence ID" value="NZ_JBHSFV010000005.1"/>
</dbReference>
<comment type="caution">
    <text evidence="4">The sequence shown here is derived from an EMBL/GenBank/DDBJ whole genome shotgun (WGS) entry which is preliminary data.</text>
</comment>
<feature type="domain" description="Sulfotransferase" evidence="3">
    <location>
        <begin position="22"/>
        <end position="207"/>
    </location>
</feature>
<keyword evidence="5" id="KW-1185">Reference proteome</keyword>
<name>A0ABV9HWA7_9FLAO</name>
<dbReference type="InterPro" id="IPR000863">
    <property type="entry name" value="Sulfotransferase_dom"/>
</dbReference>
<proteinExistence type="inferred from homology"/>
<dbReference type="EMBL" id="JBHSFV010000005">
    <property type="protein sequence ID" value="MFC4634284.1"/>
    <property type="molecule type" value="Genomic_DNA"/>
</dbReference>
<keyword evidence="2" id="KW-0808">Transferase</keyword>
<dbReference type="SUPFAM" id="SSF52540">
    <property type="entry name" value="P-loop containing nucleoside triphosphate hydrolases"/>
    <property type="match status" value="1"/>
</dbReference>
<evidence type="ECO:0000256" key="2">
    <source>
        <dbReference type="ARBA" id="ARBA00022679"/>
    </source>
</evidence>
<accession>A0ABV9HWA7</accession>
<organism evidence="4 5">
    <name type="scientific">Dokdonia ponticola</name>
    <dbReference type="NCBI Taxonomy" id="2041041"/>
    <lineage>
        <taxon>Bacteria</taxon>
        <taxon>Pseudomonadati</taxon>
        <taxon>Bacteroidota</taxon>
        <taxon>Flavobacteriia</taxon>
        <taxon>Flavobacteriales</taxon>
        <taxon>Flavobacteriaceae</taxon>
        <taxon>Dokdonia</taxon>
    </lineage>
</organism>